<dbReference type="InterPro" id="IPR051935">
    <property type="entry name" value="HSDL2"/>
</dbReference>
<evidence type="ECO:0000256" key="3">
    <source>
        <dbReference type="ARBA" id="ARBA00023002"/>
    </source>
</evidence>
<evidence type="ECO:0000313" key="6">
    <source>
        <dbReference type="Proteomes" id="UP000016424"/>
    </source>
</evidence>
<comment type="caution">
    <text evidence="5">The sequence shown here is derived from an EMBL/GenBank/DDBJ whole genome shotgun (WGS) entry which is preliminary data.</text>
</comment>
<sequence>MKMTTVRDIFQLIDSQLREDPSRADGIVAVYQFNLSGSDAGVYQVVLRPDAGFVIEGEQETPDCTLSMDSEDFKKMVDGELNGTEAFMSGRLRIDGDMGLALRLQEVLSAYNSANQNQ</sequence>
<reference evidence="6" key="1">
    <citation type="journal article" date="2013" name="Genome">
        <title>Draft Genome Sequence of Geobacillus kaustophilus GBlys, a Lysogenic Strain with Bacteriophage phiOH2.</title>
        <authorList>
            <person name="Doi K."/>
            <person name="Mori K."/>
            <person name="Martono H."/>
            <person name="Nagayoshi Y."/>
            <person name="Fujino Y."/>
            <person name="Tashiro K."/>
            <person name="Kuhara S."/>
            <person name="Ohshima T."/>
        </authorList>
    </citation>
    <scope>NUCLEOTIDE SEQUENCE [LARGE SCALE GENOMIC DNA]</scope>
    <source>
        <strain evidence="6">GBlys</strain>
    </source>
</reference>
<dbReference type="InterPro" id="IPR036527">
    <property type="entry name" value="SCP2_sterol-bd_dom_sf"/>
</dbReference>
<keyword evidence="2" id="KW-0521">NADP</keyword>
<dbReference type="SUPFAM" id="SSF55718">
    <property type="entry name" value="SCP-like"/>
    <property type="match status" value="1"/>
</dbReference>
<proteinExistence type="inferred from homology"/>
<dbReference type="GO" id="GO:0016491">
    <property type="term" value="F:oxidoreductase activity"/>
    <property type="evidence" value="ECO:0007669"/>
    <property type="project" value="UniProtKB-KW"/>
</dbReference>
<evidence type="ECO:0000256" key="2">
    <source>
        <dbReference type="ARBA" id="ARBA00022857"/>
    </source>
</evidence>
<dbReference type="Proteomes" id="UP000016424">
    <property type="component" value="Unassembled WGS sequence"/>
</dbReference>
<comment type="similarity">
    <text evidence="1">Belongs to the short-chain dehydrogenases/reductases (SDR) family.</text>
</comment>
<accession>U2Y5K4</accession>
<dbReference type="EMBL" id="BASG01000001">
    <property type="protein sequence ID" value="GAD11903.1"/>
    <property type="molecule type" value="Genomic_DNA"/>
</dbReference>
<dbReference type="Pfam" id="PF02036">
    <property type="entry name" value="SCP2"/>
    <property type="match status" value="1"/>
</dbReference>
<evidence type="ECO:0000256" key="1">
    <source>
        <dbReference type="ARBA" id="ARBA00006484"/>
    </source>
</evidence>
<protein>
    <submittedName>
        <fullName evidence="5">Sterol-binding domain protein</fullName>
    </submittedName>
</protein>
<evidence type="ECO:0000313" key="5">
    <source>
        <dbReference type="EMBL" id="GAD11903.1"/>
    </source>
</evidence>
<dbReference type="AlphaFoldDB" id="U2Y5K4"/>
<name>U2Y5K4_GEOKU</name>
<keyword evidence="3" id="KW-0560">Oxidoreductase</keyword>
<dbReference type="Gene3D" id="3.30.1050.10">
    <property type="entry name" value="SCP2 sterol-binding domain"/>
    <property type="match status" value="1"/>
</dbReference>
<organism evidence="5 6">
    <name type="scientific">Geobacillus kaustophilus GBlys</name>
    <dbReference type="NCBI Taxonomy" id="1337888"/>
    <lineage>
        <taxon>Bacteria</taxon>
        <taxon>Bacillati</taxon>
        <taxon>Bacillota</taxon>
        <taxon>Bacilli</taxon>
        <taxon>Bacillales</taxon>
        <taxon>Anoxybacillaceae</taxon>
        <taxon>Geobacillus</taxon>
        <taxon>Geobacillus thermoleovorans group</taxon>
    </lineage>
</organism>
<gene>
    <name evidence="5" type="ORF">GBL_0120</name>
</gene>
<dbReference type="PANTHER" id="PTHR42808">
    <property type="entry name" value="HYDROXYSTEROID DEHYDROGENASE-LIKE PROTEIN 2"/>
    <property type="match status" value="1"/>
</dbReference>
<evidence type="ECO:0000259" key="4">
    <source>
        <dbReference type="Pfam" id="PF02036"/>
    </source>
</evidence>
<feature type="domain" description="SCP2" evidence="4">
    <location>
        <begin position="18"/>
        <end position="108"/>
    </location>
</feature>
<dbReference type="InterPro" id="IPR003033">
    <property type="entry name" value="SCP2_sterol-bd_dom"/>
</dbReference>
<dbReference type="PANTHER" id="PTHR42808:SF3">
    <property type="entry name" value="HYDROXYSTEROID DEHYDROGENASE-LIKE PROTEIN 2"/>
    <property type="match status" value="1"/>
</dbReference>